<dbReference type="AlphaFoldDB" id="A0AAW2ZIM0"/>
<evidence type="ECO:0000313" key="1">
    <source>
        <dbReference type="EMBL" id="KAL0488534.1"/>
    </source>
</evidence>
<evidence type="ECO:0000313" key="2">
    <source>
        <dbReference type="Proteomes" id="UP001431209"/>
    </source>
</evidence>
<comment type="caution">
    <text evidence="1">The sequence shown here is derived from an EMBL/GenBank/DDBJ whole genome shotgun (WGS) entry which is preliminary data.</text>
</comment>
<sequence length="159" mass="19037">MNIYFTAPLYASTQYCQELPRHKVMGIGNKRKRYEPEGDVEVMEDVPMTPQHIEEDYPQRKKARIPLNFSNQITLSLRGNSQQPRNNSFTNEDNNSLLNDFATQHEQYVRRNEYRREVDQFIKPNSNATKEEQSQDDYRNISQLLRELHYERNTRTNHQ</sequence>
<accession>A0AAW2ZIM0</accession>
<gene>
    <name evidence="1" type="ORF">AKO1_015766</name>
</gene>
<reference evidence="1 2" key="1">
    <citation type="submission" date="2024-03" db="EMBL/GenBank/DDBJ databases">
        <title>The Acrasis kona genome and developmental transcriptomes reveal deep origins of eukaryotic multicellular pathways.</title>
        <authorList>
            <person name="Sheikh S."/>
            <person name="Fu C.-J."/>
            <person name="Brown M.W."/>
            <person name="Baldauf S.L."/>
        </authorList>
    </citation>
    <scope>NUCLEOTIDE SEQUENCE [LARGE SCALE GENOMIC DNA]</scope>
    <source>
        <strain evidence="1 2">ATCC MYA-3509</strain>
    </source>
</reference>
<protein>
    <submittedName>
        <fullName evidence="1">Uncharacterized protein</fullName>
    </submittedName>
</protein>
<dbReference type="EMBL" id="JAOPGA020001448">
    <property type="protein sequence ID" value="KAL0488534.1"/>
    <property type="molecule type" value="Genomic_DNA"/>
</dbReference>
<organism evidence="1 2">
    <name type="scientific">Acrasis kona</name>
    <dbReference type="NCBI Taxonomy" id="1008807"/>
    <lineage>
        <taxon>Eukaryota</taxon>
        <taxon>Discoba</taxon>
        <taxon>Heterolobosea</taxon>
        <taxon>Tetramitia</taxon>
        <taxon>Eutetramitia</taxon>
        <taxon>Acrasidae</taxon>
        <taxon>Acrasis</taxon>
    </lineage>
</organism>
<proteinExistence type="predicted"/>
<dbReference type="Proteomes" id="UP001431209">
    <property type="component" value="Unassembled WGS sequence"/>
</dbReference>
<keyword evidence="2" id="KW-1185">Reference proteome</keyword>
<name>A0AAW2ZIM0_9EUKA</name>